<dbReference type="OrthoDB" id="9790710at2"/>
<dbReference type="STRING" id="1267766.WYH_01819"/>
<accession>A0A0F7KVP9</accession>
<evidence type="ECO:0000313" key="2">
    <source>
        <dbReference type="Proteomes" id="UP000034392"/>
    </source>
</evidence>
<dbReference type="Pfam" id="PF13579">
    <property type="entry name" value="Glyco_trans_4_4"/>
    <property type="match status" value="1"/>
</dbReference>
<dbReference type="Gene3D" id="3.40.50.2000">
    <property type="entry name" value="Glycogen Phosphorylase B"/>
    <property type="match status" value="2"/>
</dbReference>
<reference evidence="1" key="1">
    <citation type="submission" date="2015-05" db="EMBL/GenBank/DDBJ databases">
        <title>The complete genome of Altererythrobacter atlanticus strain 26DY36.</title>
        <authorList>
            <person name="Wu Y.-H."/>
            <person name="Cheng H."/>
            <person name="Wu X.-W."/>
        </authorList>
    </citation>
    <scope>NUCLEOTIDE SEQUENCE [LARGE SCALE GENOMIC DNA]</scope>
    <source>
        <strain evidence="1">26DY36</strain>
    </source>
</reference>
<keyword evidence="1" id="KW-0808">Transferase</keyword>
<organism evidence="1 2">
    <name type="scientific">Croceibacterium atlanticum</name>
    <dbReference type="NCBI Taxonomy" id="1267766"/>
    <lineage>
        <taxon>Bacteria</taxon>
        <taxon>Pseudomonadati</taxon>
        <taxon>Pseudomonadota</taxon>
        <taxon>Alphaproteobacteria</taxon>
        <taxon>Sphingomonadales</taxon>
        <taxon>Erythrobacteraceae</taxon>
        <taxon>Croceibacterium</taxon>
    </lineage>
</organism>
<protein>
    <submittedName>
        <fullName evidence="1">N, N'-diacetylbacillosaminyl-diphospho-undecaprenol alpha-1,3-N-acetylgalactosaminyltransferase</fullName>
        <ecNumber evidence="1">2.4.1.290</ecNumber>
    </submittedName>
</protein>
<dbReference type="SUPFAM" id="SSF53756">
    <property type="entry name" value="UDP-Glycosyltransferase/glycogen phosphorylase"/>
    <property type="match status" value="1"/>
</dbReference>
<dbReference type="Pfam" id="PF13692">
    <property type="entry name" value="Glyco_trans_1_4"/>
    <property type="match status" value="1"/>
</dbReference>
<dbReference type="InterPro" id="IPR028098">
    <property type="entry name" value="Glyco_trans_4-like_N"/>
</dbReference>
<dbReference type="CDD" id="cd03808">
    <property type="entry name" value="GT4_CapM-like"/>
    <property type="match status" value="1"/>
</dbReference>
<dbReference type="PANTHER" id="PTHR45947:SF3">
    <property type="entry name" value="SULFOQUINOVOSYL TRANSFERASE SQD2"/>
    <property type="match status" value="1"/>
</dbReference>
<name>A0A0F7KVP9_9SPHN</name>
<keyword evidence="1" id="KW-0328">Glycosyltransferase</keyword>
<gene>
    <name evidence="1" type="primary">pglA</name>
    <name evidence="1" type="ORF">WYH_01819</name>
</gene>
<keyword evidence="2" id="KW-1185">Reference proteome</keyword>
<dbReference type="RefSeq" id="WP_046903552.1">
    <property type="nucleotide sequence ID" value="NZ_CP011452.2"/>
</dbReference>
<dbReference type="KEGG" id="aay:WYH_01819"/>
<dbReference type="GO" id="GO:0102335">
    <property type="term" value="F:N,N'-diacetylbacillosaminyl-diphospho-undecaprenol alpha-1,3-N-acetylgalactosaminyltransferase activity"/>
    <property type="evidence" value="ECO:0007669"/>
    <property type="project" value="UniProtKB-EC"/>
</dbReference>
<dbReference type="AlphaFoldDB" id="A0A0F7KVP9"/>
<sequence length="400" mass="44340">MKILVHSSLAYSLVNFRGALLAALVAEGHDVIATAPDRDDDIEAKLAAMDVKFEQIPMARASLSPFKDLQTLWAYVRMMRRHKPDVVISYTQKPIIYGGLATRLAGKARYYVIMSGLGFIFSEASDARTGLRKLVSRMYREAIRKARTVFVFNSDDRSEMLRHGIVSGEQRVVQVPGSGVDTRRFLARPIRQDPPVVLMIARLMRDKGVKEFVEAAKIVKQRIPAARFQILGRLEEDNPTGISKDELAQWCSEGVIELLPETRDVRPYLEEATIFSLPSYYREGLPRTILEALSSGRPVVTTDLPGCRDAINHRQNGLLVPPRDPQALADAVLEMLADPARLEAMSVAARDLAERKYDVRRVNEALIDVMCLKASAPAETSAATQTITPAAEGLKVSANA</sequence>
<proteinExistence type="predicted"/>
<dbReference type="PANTHER" id="PTHR45947">
    <property type="entry name" value="SULFOQUINOVOSYL TRANSFERASE SQD2"/>
    <property type="match status" value="1"/>
</dbReference>
<dbReference type="EMBL" id="CP011452">
    <property type="protein sequence ID" value="AKH42855.1"/>
    <property type="molecule type" value="Genomic_DNA"/>
</dbReference>
<dbReference type="InterPro" id="IPR050194">
    <property type="entry name" value="Glycosyltransferase_grp1"/>
</dbReference>
<dbReference type="Proteomes" id="UP000034392">
    <property type="component" value="Chromosome"/>
</dbReference>
<dbReference type="PATRIC" id="fig|1267766.3.peg.1839"/>
<dbReference type="EC" id="2.4.1.290" evidence="1"/>
<evidence type="ECO:0000313" key="1">
    <source>
        <dbReference type="EMBL" id="AKH42855.1"/>
    </source>
</evidence>